<dbReference type="EMBL" id="JBJDQH010000030">
    <property type="protein sequence ID" value="MFK4272692.1"/>
    <property type="molecule type" value="Genomic_DNA"/>
</dbReference>
<dbReference type="PROSITE" id="PS50850">
    <property type="entry name" value="MFS"/>
    <property type="match status" value="1"/>
</dbReference>
<feature type="transmembrane region" description="Helical" evidence="7">
    <location>
        <begin position="288"/>
        <end position="308"/>
    </location>
</feature>
<protein>
    <submittedName>
        <fullName evidence="9">MFS transporter</fullName>
    </submittedName>
</protein>
<feature type="domain" description="Major facilitator superfamily (MFS) profile" evidence="8">
    <location>
        <begin position="15"/>
        <end position="404"/>
    </location>
</feature>
<dbReference type="PANTHER" id="PTHR23517">
    <property type="entry name" value="RESISTANCE PROTEIN MDTM, PUTATIVE-RELATED-RELATED"/>
    <property type="match status" value="1"/>
</dbReference>
<evidence type="ECO:0000313" key="9">
    <source>
        <dbReference type="EMBL" id="MFK4272692.1"/>
    </source>
</evidence>
<evidence type="ECO:0000256" key="3">
    <source>
        <dbReference type="ARBA" id="ARBA00022475"/>
    </source>
</evidence>
<keyword evidence="3" id="KW-1003">Cell membrane</keyword>
<feature type="transmembrane region" description="Helical" evidence="7">
    <location>
        <begin position="224"/>
        <end position="243"/>
    </location>
</feature>
<dbReference type="InterPro" id="IPR036259">
    <property type="entry name" value="MFS_trans_sf"/>
</dbReference>
<dbReference type="Gene3D" id="1.20.1250.20">
    <property type="entry name" value="MFS general substrate transporter like domains"/>
    <property type="match status" value="1"/>
</dbReference>
<dbReference type="RefSeq" id="WP_358645933.1">
    <property type="nucleotide sequence ID" value="NZ_JBFAEV010000040.1"/>
</dbReference>
<feature type="transmembrane region" description="Helical" evidence="7">
    <location>
        <begin position="21"/>
        <end position="39"/>
    </location>
</feature>
<keyword evidence="4 7" id="KW-0812">Transmembrane</keyword>
<feature type="transmembrane region" description="Helical" evidence="7">
    <location>
        <begin position="384"/>
        <end position="401"/>
    </location>
</feature>
<feature type="transmembrane region" description="Helical" evidence="7">
    <location>
        <begin position="255"/>
        <end position="276"/>
    </location>
</feature>
<name>A0ABW8M3D4_9ACTN</name>
<keyword evidence="6 7" id="KW-0472">Membrane</keyword>
<reference evidence="9 10" key="1">
    <citation type="submission" date="2024-11" db="EMBL/GenBank/DDBJ databases">
        <title>The Natural Products Discovery Center: Release of the First 8490 Sequenced Strains for Exploring Actinobacteria Biosynthetic Diversity.</title>
        <authorList>
            <person name="Kalkreuter E."/>
            <person name="Kautsar S.A."/>
            <person name="Yang D."/>
            <person name="Bader C.D."/>
            <person name="Teijaro C.N."/>
            <person name="Fluegel L."/>
            <person name="Davis C.M."/>
            <person name="Simpson J.R."/>
            <person name="Lauterbach L."/>
            <person name="Steele A.D."/>
            <person name="Gui C."/>
            <person name="Meng S."/>
            <person name="Li G."/>
            <person name="Viehrig K."/>
            <person name="Ye F."/>
            <person name="Su P."/>
            <person name="Kiefer A.F."/>
            <person name="Nichols A."/>
            <person name="Cepeda A.J."/>
            <person name="Yan W."/>
            <person name="Fan B."/>
            <person name="Jiang Y."/>
            <person name="Adhikari A."/>
            <person name="Zheng C.-J."/>
            <person name="Schuster L."/>
            <person name="Cowan T.M."/>
            <person name="Smanski M.J."/>
            <person name="Chevrette M.G."/>
            <person name="De Carvalho L.P.S."/>
            <person name="Shen B."/>
        </authorList>
    </citation>
    <scope>NUCLEOTIDE SEQUENCE [LARGE SCALE GENOMIC DNA]</scope>
    <source>
        <strain evidence="9 10">NPDC020863</strain>
    </source>
</reference>
<feature type="transmembrane region" description="Helical" evidence="7">
    <location>
        <begin position="353"/>
        <end position="372"/>
    </location>
</feature>
<evidence type="ECO:0000256" key="7">
    <source>
        <dbReference type="SAM" id="Phobius"/>
    </source>
</evidence>
<evidence type="ECO:0000256" key="6">
    <source>
        <dbReference type="ARBA" id="ARBA00023136"/>
    </source>
</evidence>
<sequence>MPTAHPSPSAPRPRTRLSGTGGFWLLATALLALMAAAGAPSPLYVVYQQRWGFSATVLTFVFAVYALALLVALLTVGALSDHVGRRPVLLIALTAQAAAMVLFLIADGPHGLLLARAAQGLATGAATGAISAGLVDLQPPSAKNLGAVLNSAGTPSGVALGGVTSGLVLQYVPAPTTVVFAAFAGVFLLLAVAVAWLPETSPRRPGALASLLPRAAVPSEARGAFLRVAPAATAGWALVGLYLSLGPSLAREVLGIDSGLAGGLVVAALTGTGALVGTPLRGMAPRKLMIGGPTALAAGTLLVALALAGHPSTALFFAGTLVAGAGFGTGFLGAFGTLAAVPTSRRAELFSSFYIISYLALSIPAVLAGILAPARGLHFVAEGYAGAVVLLALAAAGLSAAGRRAYRAVVAVETEQT</sequence>
<dbReference type="Proteomes" id="UP001620295">
    <property type="component" value="Unassembled WGS sequence"/>
</dbReference>
<dbReference type="InterPro" id="IPR005829">
    <property type="entry name" value="Sugar_transporter_CS"/>
</dbReference>
<gene>
    <name evidence="9" type="ORF">ACI2L5_48625</name>
</gene>
<keyword evidence="5 7" id="KW-1133">Transmembrane helix</keyword>
<keyword evidence="2" id="KW-0813">Transport</keyword>
<dbReference type="InterPro" id="IPR011701">
    <property type="entry name" value="MFS"/>
</dbReference>
<feature type="transmembrane region" description="Helical" evidence="7">
    <location>
        <begin position="88"/>
        <end position="106"/>
    </location>
</feature>
<evidence type="ECO:0000256" key="5">
    <source>
        <dbReference type="ARBA" id="ARBA00022989"/>
    </source>
</evidence>
<dbReference type="InterPro" id="IPR020846">
    <property type="entry name" value="MFS_dom"/>
</dbReference>
<evidence type="ECO:0000256" key="4">
    <source>
        <dbReference type="ARBA" id="ARBA00022692"/>
    </source>
</evidence>
<evidence type="ECO:0000256" key="2">
    <source>
        <dbReference type="ARBA" id="ARBA00022448"/>
    </source>
</evidence>
<dbReference type="InterPro" id="IPR050171">
    <property type="entry name" value="MFS_Transporters"/>
</dbReference>
<comment type="caution">
    <text evidence="9">The sequence shown here is derived from an EMBL/GenBank/DDBJ whole genome shotgun (WGS) entry which is preliminary data.</text>
</comment>
<accession>A0ABW8M3D4</accession>
<dbReference type="PANTHER" id="PTHR23517:SF13">
    <property type="entry name" value="MAJOR FACILITATOR SUPERFAMILY MFS_1"/>
    <property type="match status" value="1"/>
</dbReference>
<dbReference type="Pfam" id="PF07690">
    <property type="entry name" value="MFS_1"/>
    <property type="match status" value="1"/>
</dbReference>
<feature type="transmembrane region" description="Helical" evidence="7">
    <location>
        <begin position="178"/>
        <end position="197"/>
    </location>
</feature>
<dbReference type="SUPFAM" id="SSF103473">
    <property type="entry name" value="MFS general substrate transporter"/>
    <property type="match status" value="1"/>
</dbReference>
<keyword evidence="10" id="KW-1185">Reference proteome</keyword>
<comment type="subcellular location">
    <subcellularLocation>
        <location evidence="1">Cell membrane</location>
        <topology evidence="1">Multi-pass membrane protein</topology>
    </subcellularLocation>
</comment>
<evidence type="ECO:0000259" key="8">
    <source>
        <dbReference type="PROSITE" id="PS50850"/>
    </source>
</evidence>
<dbReference type="PROSITE" id="PS00216">
    <property type="entry name" value="SUGAR_TRANSPORT_1"/>
    <property type="match status" value="1"/>
</dbReference>
<feature type="transmembrane region" description="Helical" evidence="7">
    <location>
        <begin position="51"/>
        <end position="76"/>
    </location>
</feature>
<evidence type="ECO:0000313" key="10">
    <source>
        <dbReference type="Proteomes" id="UP001620295"/>
    </source>
</evidence>
<organism evidence="9 10">
    <name type="scientific">Streptomyces milbemycinicus</name>
    <dbReference type="NCBI Taxonomy" id="476552"/>
    <lineage>
        <taxon>Bacteria</taxon>
        <taxon>Bacillati</taxon>
        <taxon>Actinomycetota</taxon>
        <taxon>Actinomycetes</taxon>
        <taxon>Kitasatosporales</taxon>
        <taxon>Streptomycetaceae</taxon>
        <taxon>Streptomyces</taxon>
    </lineage>
</organism>
<proteinExistence type="predicted"/>
<feature type="transmembrane region" description="Helical" evidence="7">
    <location>
        <begin position="314"/>
        <end position="341"/>
    </location>
</feature>
<evidence type="ECO:0000256" key="1">
    <source>
        <dbReference type="ARBA" id="ARBA00004651"/>
    </source>
</evidence>